<gene>
    <name evidence="2" type="ORF">PPG34_05400</name>
</gene>
<dbReference type="EMBL" id="JAQOUE010000001">
    <property type="protein sequence ID" value="MDT7041778.1"/>
    <property type="molecule type" value="Genomic_DNA"/>
</dbReference>
<protein>
    <submittedName>
        <fullName evidence="2">YtxH domain-containing protein</fullName>
    </submittedName>
</protein>
<evidence type="ECO:0000313" key="3">
    <source>
        <dbReference type="Proteomes" id="UP001250932"/>
    </source>
</evidence>
<evidence type="ECO:0000313" key="2">
    <source>
        <dbReference type="EMBL" id="MDT7041778.1"/>
    </source>
</evidence>
<dbReference type="Proteomes" id="UP001250932">
    <property type="component" value="Unassembled WGS sequence"/>
</dbReference>
<keyword evidence="1" id="KW-1133">Transmembrane helix</keyword>
<comment type="caution">
    <text evidence="2">The sequence shown here is derived from an EMBL/GenBank/DDBJ whole genome shotgun (WGS) entry which is preliminary data.</text>
</comment>
<reference evidence="2 3" key="1">
    <citation type="journal article" date="2023" name="ISME J.">
        <title>Cultivation and genomic characterization of novel and ubiquitous marine nitrite-oxidizing bacteria from the Nitrospirales.</title>
        <authorList>
            <person name="Mueller A.J."/>
            <person name="Daebeler A."/>
            <person name="Herbold C.W."/>
            <person name="Kirkegaard R.H."/>
            <person name="Daims H."/>
        </authorList>
    </citation>
    <scope>NUCLEOTIDE SEQUENCE [LARGE SCALE GENOMIC DNA]</scope>
    <source>
        <strain evidence="2 3">EB</strain>
    </source>
</reference>
<dbReference type="InterPro" id="IPR052928">
    <property type="entry name" value="Desiccation-related_membrane"/>
</dbReference>
<accession>A0ABU3K5W7</accession>
<organism evidence="2 3">
    <name type="scientific">Candidatus Nitronereus thalassa</name>
    <dbReference type="NCBI Taxonomy" id="3020898"/>
    <lineage>
        <taxon>Bacteria</taxon>
        <taxon>Pseudomonadati</taxon>
        <taxon>Nitrospirota</taxon>
        <taxon>Nitrospiria</taxon>
        <taxon>Nitrospirales</taxon>
        <taxon>Nitrospiraceae</taxon>
        <taxon>Candidatus Nitronereus</taxon>
    </lineage>
</organism>
<feature type="transmembrane region" description="Helical" evidence="1">
    <location>
        <begin position="12"/>
        <end position="33"/>
    </location>
</feature>
<evidence type="ECO:0000256" key="1">
    <source>
        <dbReference type="SAM" id="Phobius"/>
    </source>
</evidence>
<dbReference type="Pfam" id="PF12732">
    <property type="entry name" value="YtxH"/>
    <property type="match status" value="1"/>
</dbReference>
<name>A0ABU3K5W7_9BACT</name>
<dbReference type="PANTHER" id="PTHR35792">
    <property type="entry name" value="GENERAL STRESS PROTEIN"/>
    <property type="match status" value="1"/>
</dbReference>
<keyword evidence="1" id="KW-0472">Membrane</keyword>
<keyword evidence="1" id="KW-0812">Transmembrane</keyword>
<sequence>MAQDMSSDDSCWVTTFVFISGLILGAGAAILLAPEPGANLRGRLAKGAKIAQEEFGEVANETKEALRVISQDTQRTVKKAASRINDAVEATKNAVIANEGDQPSPPVN</sequence>
<dbReference type="PANTHER" id="PTHR35792:SF2">
    <property type="entry name" value="GENERAL STRESS PROTEIN"/>
    <property type="match status" value="1"/>
</dbReference>
<keyword evidence="3" id="KW-1185">Reference proteome</keyword>
<proteinExistence type="predicted"/>
<dbReference type="InterPro" id="IPR024623">
    <property type="entry name" value="YtxH"/>
</dbReference>
<dbReference type="RefSeq" id="WP_313832126.1">
    <property type="nucleotide sequence ID" value="NZ_JAQOUE010000001.1"/>
</dbReference>